<evidence type="ECO:0000256" key="1">
    <source>
        <dbReference type="ARBA" id="ARBA00001971"/>
    </source>
</evidence>
<protein>
    <recommendedName>
        <fullName evidence="12">Cytochrome P450</fullName>
    </recommendedName>
</protein>
<evidence type="ECO:0000256" key="2">
    <source>
        <dbReference type="ARBA" id="ARBA00010617"/>
    </source>
</evidence>
<dbReference type="PANTHER" id="PTHR24305:SF157">
    <property type="entry name" value="N-ACETYLTRYPTOPHAN 6-HYDROXYLASE IVOC-RELATED"/>
    <property type="match status" value="1"/>
</dbReference>
<dbReference type="InterPro" id="IPR050121">
    <property type="entry name" value="Cytochrome_P450_monoxygenase"/>
</dbReference>
<name>A0A6A6BIK0_9PEZI</name>
<sequence length="517" mass="58637">MSLPVSLLFSVLFLAVAIFAWSAIYRLYFHPLASVPGDKLAGLTRWYEFFWDGLMGGQYMFKIRDMHERYGPIVRINPGEVHINDHLYWEVLFSNTLKLDKDPTYYGLDAGNCTAFSTVAHDVHRRRRGAFSKFFSAGNVAKLEPQVQQKLNQLLGRIEELGKAGQVVDLSNAFRSLSMDVISIFTEPQPRDNLSAPDFSKPLHDCLRVLSGTFIWQRMVPALQTLDAIPRFVWTFINPSVNVLYDKRDSLKTQARAVIASGGKPETDRPPTVFEAIYNSSLLGVEDKTPERLAWEAETILGAGTETTGMTLCTLVYHLQTNPKILERLKEELMSCSSLPREAMVDFRTLNGLPYLQAVIWESLRVGCPVSGRLVRTNSRHPMTYTTPGPDAKTYVFPPGTVLSMTMRDLHENRSVFPKPKDFQPERWLDSSDPTSTSTAEQRKLMDRYFVPFSKGTRSCVGMELAKQELTLTVGNLFRRFDLELFETTRRDIEAARDYFSPFGPSDSEGVRVKVKL</sequence>
<dbReference type="GO" id="GO:0016705">
    <property type="term" value="F:oxidoreductase activity, acting on paired donors, with incorporation or reduction of molecular oxygen"/>
    <property type="evidence" value="ECO:0007669"/>
    <property type="project" value="InterPro"/>
</dbReference>
<dbReference type="PRINTS" id="PR00385">
    <property type="entry name" value="P450"/>
</dbReference>
<evidence type="ECO:0000256" key="9">
    <source>
        <dbReference type="SAM" id="MobiDB-lite"/>
    </source>
</evidence>
<dbReference type="PROSITE" id="PS00086">
    <property type="entry name" value="CYTOCHROME_P450"/>
    <property type="match status" value="1"/>
</dbReference>
<dbReference type="InterPro" id="IPR002401">
    <property type="entry name" value="Cyt_P450_E_grp-I"/>
</dbReference>
<dbReference type="AlphaFoldDB" id="A0A6A6BIK0"/>
<evidence type="ECO:0000256" key="5">
    <source>
        <dbReference type="ARBA" id="ARBA00023004"/>
    </source>
</evidence>
<organism evidence="10 11">
    <name type="scientific">Aplosporella prunicola CBS 121167</name>
    <dbReference type="NCBI Taxonomy" id="1176127"/>
    <lineage>
        <taxon>Eukaryota</taxon>
        <taxon>Fungi</taxon>
        <taxon>Dikarya</taxon>
        <taxon>Ascomycota</taxon>
        <taxon>Pezizomycotina</taxon>
        <taxon>Dothideomycetes</taxon>
        <taxon>Dothideomycetes incertae sedis</taxon>
        <taxon>Botryosphaeriales</taxon>
        <taxon>Aplosporellaceae</taxon>
        <taxon>Aplosporella</taxon>
    </lineage>
</organism>
<dbReference type="OrthoDB" id="3945418at2759"/>
<dbReference type="GeneID" id="54295500"/>
<keyword evidence="3 7" id="KW-0479">Metal-binding</keyword>
<keyword evidence="7 8" id="KW-0349">Heme</keyword>
<keyword evidence="4 8" id="KW-0560">Oxidoreductase</keyword>
<keyword evidence="6 8" id="KW-0503">Monooxygenase</keyword>
<accession>A0A6A6BIK0</accession>
<evidence type="ECO:0000256" key="4">
    <source>
        <dbReference type="ARBA" id="ARBA00023002"/>
    </source>
</evidence>
<dbReference type="RefSeq" id="XP_033399682.1">
    <property type="nucleotide sequence ID" value="XM_033538004.1"/>
</dbReference>
<gene>
    <name evidence="10" type="ORF">K452DRAFT_246052</name>
</gene>
<evidence type="ECO:0000256" key="7">
    <source>
        <dbReference type="PIRSR" id="PIRSR602401-1"/>
    </source>
</evidence>
<dbReference type="PANTHER" id="PTHR24305">
    <property type="entry name" value="CYTOCHROME P450"/>
    <property type="match status" value="1"/>
</dbReference>
<evidence type="ECO:0000256" key="6">
    <source>
        <dbReference type="ARBA" id="ARBA00023033"/>
    </source>
</evidence>
<comment type="similarity">
    <text evidence="2 8">Belongs to the cytochrome P450 family.</text>
</comment>
<dbReference type="Gene3D" id="1.10.630.10">
    <property type="entry name" value="Cytochrome P450"/>
    <property type="match status" value="1"/>
</dbReference>
<proteinExistence type="inferred from homology"/>
<dbReference type="InterPro" id="IPR017972">
    <property type="entry name" value="Cyt_P450_CS"/>
</dbReference>
<keyword evidence="11" id="KW-1185">Reference proteome</keyword>
<comment type="cofactor">
    <cofactor evidence="1 7">
        <name>heme</name>
        <dbReference type="ChEBI" id="CHEBI:30413"/>
    </cofactor>
</comment>
<dbReference type="EMBL" id="ML995480">
    <property type="protein sequence ID" value="KAF2143970.1"/>
    <property type="molecule type" value="Genomic_DNA"/>
</dbReference>
<feature type="region of interest" description="Disordered" evidence="9">
    <location>
        <begin position="421"/>
        <end position="441"/>
    </location>
</feature>
<evidence type="ECO:0000256" key="3">
    <source>
        <dbReference type="ARBA" id="ARBA00022723"/>
    </source>
</evidence>
<dbReference type="Pfam" id="PF00067">
    <property type="entry name" value="p450"/>
    <property type="match status" value="1"/>
</dbReference>
<dbReference type="GO" id="GO:0020037">
    <property type="term" value="F:heme binding"/>
    <property type="evidence" value="ECO:0007669"/>
    <property type="project" value="InterPro"/>
</dbReference>
<dbReference type="PRINTS" id="PR00463">
    <property type="entry name" value="EP450I"/>
</dbReference>
<evidence type="ECO:0000256" key="8">
    <source>
        <dbReference type="RuleBase" id="RU000461"/>
    </source>
</evidence>
<dbReference type="SUPFAM" id="SSF48264">
    <property type="entry name" value="Cytochrome P450"/>
    <property type="match status" value="1"/>
</dbReference>
<evidence type="ECO:0000313" key="11">
    <source>
        <dbReference type="Proteomes" id="UP000799438"/>
    </source>
</evidence>
<dbReference type="GO" id="GO:0004497">
    <property type="term" value="F:monooxygenase activity"/>
    <property type="evidence" value="ECO:0007669"/>
    <property type="project" value="UniProtKB-KW"/>
</dbReference>
<evidence type="ECO:0000313" key="10">
    <source>
        <dbReference type="EMBL" id="KAF2143970.1"/>
    </source>
</evidence>
<feature type="compositionally biased region" description="Basic and acidic residues" evidence="9">
    <location>
        <begin position="421"/>
        <end position="430"/>
    </location>
</feature>
<reference evidence="10" key="1">
    <citation type="journal article" date="2020" name="Stud. Mycol.">
        <title>101 Dothideomycetes genomes: a test case for predicting lifestyles and emergence of pathogens.</title>
        <authorList>
            <person name="Haridas S."/>
            <person name="Albert R."/>
            <person name="Binder M."/>
            <person name="Bloem J."/>
            <person name="Labutti K."/>
            <person name="Salamov A."/>
            <person name="Andreopoulos B."/>
            <person name="Baker S."/>
            <person name="Barry K."/>
            <person name="Bills G."/>
            <person name="Bluhm B."/>
            <person name="Cannon C."/>
            <person name="Castanera R."/>
            <person name="Culley D."/>
            <person name="Daum C."/>
            <person name="Ezra D."/>
            <person name="Gonzalez J."/>
            <person name="Henrissat B."/>
            <person name="Kuo A."/>
            <person name="Liang C."/>
            <person name="Lipzen A."/>
            <person name="Lutzoni F."/>
            <person name="Magnuson J."/>
            <person name="Mondo S."/>
            <person name="Nolan M."/>
            <person name="Ohm R."/>
            <person name="Pangilinan J."/>
            <person name="Park H.-J."/>
            <person name="Ramirez L."/>
            <person name="Alfaro M."/>
            <person name="Sun H."/>
            <person name="Tritt A."/>
            <person name="Yoshinaga Y."/>
            <person name="Zwiers L.-H."/>
            <person name="Turgeon B."/>
            <person name="Goodwin S."/>
            <person name="Spatafora J."/>
            <person name="Crous P."/>
            <person name="Grigoriev I."/>
        </authorList>
    </citation>
    <scope>NUCLEOTIDE SEQUENCE</scope>
    <source>
        <strain evidence="10">CBS 121167</strain>
    </source>
</reference>
<keyword evidence="5 7" id="KW-0408">Iron</keyword>
<dbReference type="GO" id="GO:0005506">
    <property type="term" value="F:iron ion binding"/>
    <property type="evidence" value="ECO:0007669"/>
    <property type="project" value="InterPro"/>
</dbReference>
<evidence type="ECO:0008006" key="12">
    <source>
        <dbReference type="Google" id="ProtNLM"/>
    </source>
</evidence>
<feature type="binding site" description="axial binding residue" evidence="7">
    <location>
        <position position="460"/>
    </location>
    <ligand>
        <name>heme</name>
        <dbReference type="ChEBI" id="CHEBI:30413"/>
    </ligand>
    <ligandPart>
        <name>Fe</name>
        <dbReference type="ChEBI" id="CHEBI:18248"/>
    </ligandPart>
</feature>
<dbReference type="CDD" id="cd11062">
    <property type="entry name" value="CYP58-like"/>
    <property type="match status" value="1"/>
</dbReference>
<dbReference type="Proteomes" id="UP000799438">
    <property type="component" value="Unassembled WGS sequence"/>
</dbReference>
<dbReference type="InterPro" id="IPR036396">
    <property type="entry name" value="Cyt_P450_sf"/>
</dbReference>
<dbReference type="InterPro" id="IPR001128">
    <property type="entry name" value="Cyt_P450"/>
</dbReference>